<dbReference type="PANTHER" id="PTHR28474:SF1">
    <property type="entry name" value="TRANSMEMBRANE PROTEIN 72"/>
    <property type="match status" value="1"/>
</dbReference>
<feature type="transmembrane region" description="Helical" evidence="1">
    <location>
        <begin position="128"/>
        <end position="147"/>
    </location>
</feature>
<accession>A0A069DQ40</accession>
<dbReference type="AlphaFoldDB" id="A0A069DQ40"/>
<dbReference type="InterPro" id="IPR032055">
    <property type="entry name" value="TMEM72"/>
</dbReference>
<keyword evidence="1" id="KW-0812">Transmembrane</keyword>
<feature type="transmembrane region" description="Helical" evidence="1">
    <location>
        <begin position="36"/>
        <end position="54"/>
    </location>
</feature>
<dbReference type="EMBL" id="GBGD01002924">
    <property type="protein sequence ID" value="JAC85965.1"/>
    <property type="molecule type" value="mRNA"/>
</dbReference>
<keyword evidence="1" id="KW-1133">Transmembrane helix</keyword>
<dbReference type="PANTHER" id="PTHR28474">
    <property type="entry name" value="TRANSMEMBRANE PROTEIN 72"/>
    <property type="match status" value="1"/>
</dbReference>
<keyword evidence="1" id="KW-0472">Membrane</keyword>
<dbReference type="Pfam" id="PF16054">
    <property type="entry name" value="TMEM72"/>
    <property type="match status" value="1"/>
</dbReference>
<feature type="transmembrane region" description="Helical" evidence="1">
    <location>
        <begin position="106"/>
        <end position="122"/>
    </location>
</feature>
<sequence>MRDMFKTAVYGVCEEQMIYGEESTTFWEYILPFTRFWGIFAAVVLCGVGVDIALHNHGIGIFYIICAGIVFFLEITWVITLFLQLCIRNEYSACLNCWGKVLWFRLWKRSMLYVVFALILFLRPHRLWLSIVAGLQLTVLSILYLILTYRACKKTKMIPSPRLLNSHSPSQEDNFDNKYEEIGEVLDDTLPTPLLNDNLSELEQDTILEI</sequence>
<proteinExistence type="evidence at transcript level"/>
<evidence type="ECO:0000313" key="2">
    <source>
        <dbReference type="EMBL" id="JAC85965.1"/>
    </source>
</evidence>
<feature type="transmembrane region" description="Helical" evidence="1">
    <location>
        <begin position="60"/>
        <end position="85"/>
    </location>
</feature>
<evidence type="ECO:0000256" key="1">
    <source>
        <dbReference type="SAM" id="Phobius"/>
    </source>
</evidence>
<organism evidence="2">
    <name type="scientific">Panstrongylus megistus</name>
    <dbReference type="NCBI Taxonomy" id="65343"/>
    <lineage>
        <taxon>Eukaryota</taxon>
        <taxon>Metazoa</taxon>
        <taxon>Ecdysozoa</taxon>
        <taxon>Arthropoda</taxon>
        <taxon>Hexapoda</taxon>
        <taxon>Insecta</taxon>
        <taxon>Pterygota</taxon>
        <taxon>Neoptera</taxon>
        <taxon>Paraneoptera</taxon>
        <taxon>Hemiptera</taxon>
        <taxon>Heteroptera</taxon>
        <taxon>Panheteroptera</taxon>
        <taxon>Cimicomorpha</taxon>
        <taxon>Reduviidae</taxon>
        <taxon>Triatominae</taxon>
        <taxon>Panstrongylus</taxon>
    </lineage>
</organism>
<protein>
    <submittedName>
        <fullName evidence="2">Putative conserved plasma membrane protein</fullName>
    </submittedName>
</protein>
<reference evidence="2" key="1">
    <citation type="journal article" date="2015" name="J. Med. Entomol.">
        <title>A Deep Insight Into the Sialotranscriptome of the Chagas Disease Vector, Panstrongylus megistus (Hemiptera: Heteroptera).</title>
        <authorList>
            <person name="Ribeiro J.M."/>
            <person name="Schwarz A."/>
            <person name="Francischetti I.M."/>
        </authorList>
    </citation>
    <scope>NUCLEOTIDE SEQUENCE</scope>
    <source>
        <tissue evidence="2">Salivary glands</tissue>
    </source>
</reference>
<name>A0A069DQ40_9HEMI</name>